<evidence type="ECO:0000256" key="4">
    <source>
        <dbReference type="ARBA" id="ARBA00022475"/>
    </source>
</evidence>
<evidence type="ECO:0000256" key="9">
    <source>
        <dbReference type="RuleBase" id="RU365093"/>
    </source>
</evidence>
<dbReference type="InterPro" id="IPR058982">
    <property type="entry name" value="Beta-barrel_AprE"/>
</dbReference>
<evidence type="ECO:0000256" key="10">
    <source>
        <dbReference type="SAM" id="Coils"/>
    </source>
</evidence>
<evidence type="ECO:0000259" key="13">
    <source>
        <dbReference type="Pfam" id="PF26002"/>
    </source>
</evidence>
<keyword evidence="6 9" id="KW-0812">Transmembrane</keyword>
<keyword evidence="8 9" id="KW-0472">Membrane</keyword>
<keyword evidence="5 9" id="KW-0997">Cell inner membrane</keyword>
<gene>
    <name evidence="14" type="ORF">CKO42_09020</name>
</gene>
<evidence type="ECO:0000256" key="2">
    <source>
        <dbReference type="ARBA" id="ARBA00009477"/>
    </source>
</evidence>
<dbReference type="Pfam" id="PF25994">
    <property type="entry name" value="HH_AprE"/>
    <property type="match status" value="1"/>
</dbReference>
<proteinExistence type="inferred from homology"/>
<organism evidence="14 15">
    <name type="scientific">Lamprobacter modestohalophilus</name>
    <dbReference type="NCBI Taxonomy" id="1064514"/>
    <lineage>
        <taxon>Bacteria</taxon>
        <taxon>Pseudomonadati</taxon>
        <taxon>Pseudomonadota</taxon>
        <taxon>Gammaproteobacteria</taxon>
        <taxon>Chromatiales</taxon>
        <taxon>Chromatiaceae</taxon>
        <taxon>Lamprobacter</taxon>
    </lineage>
</organism>
<keyword evidence="7 9" id="KW-1133">Transmembrane helix</keyword>
<dbReference type="InterPro" id="IPR010129">
    <property type="entry name" value="T1SS_HlyD"/>
</dbReference>
<keyword evidence="10" id="KW-0175">Coiled coil</keyword>
<keyword evidence="4 9" id="KW-1003">Cell membrane</keyword>
<evidence type="ECO:0000256" key="5">
    <source>
        <dbReference type="ARBA" id="ARBA00022519"/>
    </source>
</evidence>
<dbReference type="Gene3D" id="2.40.50.100">
    <property type="match status" value="1"/>
</dbReference>
<accession>A0A9X0W812</accession>
<feature type="domain" description="AprE-like long alpha-helical hairpin" evidence="12">
    <location>
        <begin position="141"/>
        <end position="342"/>
    </location>
</feature>
<dbReference type="GO" id="GO:0005886">
    <property type="term" value="C:plasma membrane"/>
    <property type="evidence" value="ECO:0007669"/>
    <property type="project" value="UniProtKB-SubCell"/>
</dbReference>
<dbReference type="AlphaFoldDB" id="A0A9X0W812"/>
<protein>
    <recommendedName>
        <fullName evidence="9">Membrane fusion protein (MFP) family protein</fullName>
    </recommendedName>
</protein>
<evidence type="ECO:0000259" key="12">
    <source>
        <dbReference type="Pfam" id="PF25994"/>
    </source>
</evidence>
<feature type="transmembrane region" description="Helical" evidence="9">
    <location>
        <begin position="67"/>
        <end position="86"/>
    </location>
</feature>
<evidence type="ECO:0000256" key="3">
    <source>
        <dbReference type="ARBA" id="ARBA00022448"/>
    </source>
</evidence>
<dbReference type="SUPFAM" id="SSF111369">
    <property type="entry name" value="HlyD-like secretion proteins"/>
    <property type="match status" value="1"/>
</dbReference>
<dbReference type="EMBL" id="NRRY01000011">
    <property type="protein sequence ID" value="MBK1618576.1"/>
    <property type="molecule type" value="Genomic_DNA"/>
</dbReference>
<dbReference type="Gene3D" id="2.40.30.170">
    <property type="match status" value="1"/>
</dbReference>
<name>A0A9X0W812_9GAMM</name>
<feature type="compositionally biased region" description="Polar residues" evidence="11">
    <location>
        <begin position="35"/>
        <end position="48"/>
    </location>
</feature>
<dbReference type="PRINTS" id="PR01490">
    <property type="entry name" value="RTXTOXIND"/>
</dbReference>
<comment type="subcellular location">
    <subcellularLocation>
        <location evidence="1 9">Cell inner membrane</location>
        <topology evidence="1 9">Single-pass membrane protein</topology>
    </subcellularLocation>
</comment>
<evidence type="ECO:0000313" key="15">
    <source>
        <dbReference type="Proteomes" id="UP001138768"/>
    </source>
</evidence>
<dbReference type="Pfam" id="PF26002">
    <property type="entry name" value="Beta-barrel_AprE"/>
    <property type="match status" value="1"/>
</dbReference>
<evidence type="ECO:0000256" key="8">
    <source>
        <dbReference type="ARBA" id="ARBA00023136"/>
    </source>
</evidence>
<comment type="similarity">
    <text evidence="2 9">Belongs to the membrane fusion protein (MFP) (TC 8.A.1) family.</text>
</comment>
<dbReference type="RefSeq" id="WP_200242406.1">
    <property type="nucleotide sequence ID" value="NZ_NRRY01000011.1"/>
</dbReference>
<dbReference type="PANTHER" id="PTHR30386">
    <property type="entry name" value="MEMBRANE FUSION SUBUNIT OF EMRAB-TOLC MULTIDRUG EFFLUX PUMP"/>
    <property type="match status" value="1"/>
</dbReference>
<evidence type="ECO:0000256" key="11">
    <source>
        <dbReference type="SAM" id="MobiDB-lite"/>
    </source>
</evidence>
<evidence type="ECO:0000256" key="1">
    <source>
        <dbReference type="ARBA" id="ARBA00004377"/>
    </source>
</evidence>
<dbReference type="InterPro" id="IPR050739">
    <property type="entry name" value="MFP"/>
</dbReference>
<sequence length="497" mass="54626">MSPNAKDSSTAELSAAAAEAEAPGDGADKGVPAETTANQQPDVAQSPTAEPAPERSSLRTNDRPERLFGLLILLVAFGGFGLWSAVAPIDSAAVAPGIVTVESSRKTVQHFDGGFVDEILVTEGDQVEAGQLLVKLDGTQVRAQLEIARGQYYALLAEEARLIAERDGAEQIRFPAELTNRLSDPRVAEPTDPLIDPRVKDAVAGQKRLFENRRTALQNEKQMLGKRIEQLREQIRGYESLAENWGQRASLYRQEIDALNQLFEKGFSDNSRLREYERFEAEVLGEKSQHEASLAGNKLKIIETELQIVQLERDFDTEVAERLQQVQPEIADLKERIQALSDTVRRTEIRAPVSGSVVGLTVHTEGGIVEPRQRILGIVPQGMELIVEARVSPQDIDRVSPGLDAEIRFTAFNQADTPTVPGQVLTVSGDRITDESTGQPYFLARIRVSEDGMESLQGRTLLPGMPADVMIKTGARTLLEYLTKPITDRLATAFRED</sequence>
<feature type="coiled-coil region" evidence="10">
    <location>
        <begin position="214"/>
        <end position="248"/>
    </location>
</feature>
<dbReference type="Proteomes" id="UP001138768">
    <property type="component" value="Unassembled WGS sequence"/>
</dbReference>
<dbReference type="NCBIfam" id="TIGR01843">
    <property type="entry name" value="type_I_hlyD"/>
    <property type="match status" value="1"/>
</dbReference>
<feature type="region of interest" description="Disordered" evidence="11">
    <location>
        <begin position="1"/>
        <end position="60"/>
    </location>
</feature>
<evidence type="ECO:0000256" key="7">
    <source>
        <dbReference type="ARBA" id="ARBA00022989"/>
    </source>
</evidence>
<dbReference type="PANTHER" id="PTHR30386:SF17">
    <property type="entry name" value="ALKALINE PROTEASE SECRETION PROTEIN APRE"/>
    <property type="match status" value="1"/>
</dbReference>
<comment type="caution">
    <text evidence="14">The sequence shown here is derived from an EMBL/GenBank/DDBJ whole genome shotgun (WGS) entry which is preliminary data.</text>
</comment>
<feature type="compositionally biased region" description="Low complexity" evidence="11">
    <location>
        <begin position="7"/>
        <end position="25"/>
    </location>
</feature>
<reference evidence="14 15" key="1">
    <citation type="journal article" date="2020" name="Microorganisms">
        <title>Osmotic Adaptation and Compatible Solute Biosynthesis of Phototrophic Bacteria as Revealed from Genome Analyses.</title>
        <authorList>
            <person name="Imhoff J.F."/>
            <person name="Rahn T."/>
            <person name="Kunzel S."/>
            <person name="Keller A."/>
            <person name="Neulinger S.C."/>
        </authorList>
    </citation>
    <scope>NUCLEOTIDE SEQUENCE [LARGE SCALE GENOMIC DNA]</scope>
    <source>
        <strain evidence="14 15">DSM 25653</strain>
    </source>
</reference>
<dbReference type="InterPro" id="IPR058781">
    <property type="entry name" value="HH_AprE-like"/>
</dbReference>
<keyword evidence="3 9" id="KW-0813">Transport</keyword>
<feature type="domain" description="AprE-like beta-barrel" evidence="13">
    <location>
        <begin position="385"/>
        <end position="474"/>
    </location>
</feature>
<keyword evidence="15" id="KW-1185">Reference proteome</keyword>
<dbReference type="GO" id="GO:0015031">
    <property type="term" value="P:protein transport"/>
    <property type="evidence" value="ECO:0007669"/>
    <property type="project" value="InterPro"/>
</dbReference>
<evidence type="ECO:0000256" key="6">
    <source>
        <dbReference type="ARBA" id="ARBA00022692"/>
    </source>
</evidence>
<evidence type="ECO:0000313" key="14">
    <source>
        <dbReference type="EMBL" id="MBK1618576.1"/>
    </source>
</evidence>